<reference evidence="1" key="2">
    <citation type="submission" date="2020-09" db="EMBL/GenBank/DDBJ databases">
        <authorList>
            <person name="Sun Q."/>
            <person name="Ohkuma M."/>
        </authorList>
    </citation>
    <scope>NUCLEOTIDE SEQUENCE</scope>
    <source>
        <strain evidence="1">JCM 4646</strain>
    </source>
</reference>
<evidence type="ECO:0000313" key="1">
    <source>
        <dbReference type="EMBL" id="GHH83489.1"/>
    </source>
</evidence>
<accession>A0A919GG86</accession>
<sequence length="433" mass="45655">MLKFSGQPAVPKNVQTSLQSLVDNAHLLSPQLRDALTFVRTHESVHLLIEVLDTGTGAHGNTGTFVGLPGAPAGTLAEEAFLSGPALLLGRHDAAVKVTVAAGPGASPVEASTTLLHELELHAAPAALLLQRLARTPEGDDARLGLVLDRMRRADEHTDLDRQEQYVRSAARMHAAAAGSGTAEWAAALLRRAGQDATEQFAAYEAKSKDMDASSPARVEWLIALIARISQAGPDAVADRPKPGPRQARARAAVQGLDAAGLIASRLTERVGMLDVVDEARAAFGLPVGRLLDLYCRQLVPALLAHAPGHGLTDLVQQLVFLNHHGVPDLVALDALDAVGTTAPPTVAVTSSWPPAGMPVFWLSDGERGSWTQLTGLPEAVQRAGGIEHGSLLYLDGKVYRAAVSANRPAQEPQSTRFFPHPASGSYVALLKQ</sequence>
<dbReference type="RefSeq" id="WP_190215011.1">
    <property type="nucleotide sequence ID" value="NZ_BNBO01000066.1"/>
</dbReference>
<protein>
    <submittedName>
        <fullName evidence="1">Uncharacterized protein</fullName>
    </submittedName>
</protein>
<proteinExistence type="predicted"/>
<name>A0A919GG86_9ACTN</name>
<dbReference type="Proteomes" id="UP000617734">
    <property type="component" value="Unassembled WGS sequence"/>
</dbReference>
<organism evidence="1 2">
    <name type="scientific">Kitasatospora indigofera</name>
    <dbReference type="NCBI Taxonomy" id="67307"/>
    <lineage>
        <taxon>Bacteria</taxon>
        <taxon>Bacillati</taxon>
        <taxon>Actinomycetota</taxon>
        <taxon>Actinomycetes</taxon>
        <taxon>Kitasatosporales</taxon>
        <taxon>Streptomycetaceae</taxon>
        <taxon>Kitasatospora</taxon>
    </lineage>
</organism>
<comment type="caution">
    <text evidence="1">The sequence shown here is derived from an EMBL/GenBank/DDBJ whole genome shotgun (WGS) entry which is preliminary data.</text>
</comment>
<evidence type="ECO:0000313" key="2">
    <source>
        <dbReference type="Proteomes" id="UP000617734"/>
    </source>
</evidence>
<dbReference type="GeneID" id="95357335"/>
<keyword evidence="2" id="KW-1185">Reference proteome</keyword>
<gene>
    <name evidence="1" type="ORF">GCM10018781_70810</name>
</gene>
<reference evidence="1" key="1">
    <citation type="journal article" date="2014" name="Int. J. Syst. Evol. Microbiol.">
        <title>Complete genome sequence of Corynebacterium casei LMG S-19264T (=DSM 44701T), isolated from a smear-ripened cheese.</title>
        <authorList>
            <consortium name="US DOE Joint Genome Institute (JGI-PGF)"/>
            <person name="Walter F."/>
            <person name="Albersmeier A."/>
            <person name="Kalinowski J."/>
            <person name="Ruckert C."/>
        </authorList>
    </citation>
    <scope>NUCLEOTIDE SEQUENCE</scope>
    <source>
        <strain evidence="1">JCM 4646</strain>
    </source>
</reference>
<dbReference type="AlphaFoldDB" id="A0A919GG86"/>
<dbReference type="EMBL" id="BNBO01000066">
    <property type="protein sequence ID" value="GHH83489.1"/>
    <property type="molecule type" value="Genomic_DNA"/>
</dbReference>